<name>A0A1S2Y0Y7_CICAR</name>
<evidence type="ECO:0000313" key="3">
    <source>
        <dbReference type="RefSeq" id="XP_004497551.1"/>
    </source>
</evidence>
<organism evidence="2 3">
    <name type="scientific">Cicer arietinum</name>
    <name type="common">Chickpea</name>
    <name type="synonym">Garbanzo</name>
    <dbReference type="NCBI Taxonomy" id="3827"/>
    <lineage>
        <taxon>Eukaryota</taxon>
        <taxon>Viridiplantae</taxon>
        <taxon>Streptophyta</taxon>
        <taxon>Embryophyta</taxon>
        <taxon>Tracheophyta</taxon>
        <taxon>Spermatophyta</taxon>
        <taxon>Magnoliopsida</taxon>
        <taxon>eudicotyledons</taxon>
        <taxon>Gunneridae</taxon>
        <taxon>Pentapetalae</taxon>
        <taxon>rosids</taxon>
        <taxon>fabids</taxon>
        <taxon>Fabales</taxon>
        <taxon>Fabaceae</taxon>
        <taxon>Papilionoideae</taxon>
        <taxon>50 kb inversion clade</taxon>
        <taxon>NPAAA clade</taxon>
        <taxon>Hologalegina</taxon>
        <taxon>IRL clade</taxon>
        <taxon>Cicereae</taxon>
        <taxon>Cicer</taxon>
    </lineage>
</organism>
<keyword evidence="2" id="KW-1185">Reference proteome</keyword>
<evidence type="ECO:0000313" key="2">
    <source>
        <dbReference type="Proteomes" id="UP000087171"/>
    </source>
</evidence>
<dbReference type="RefSeq" id="XP_004497551.1">
    <property type="nucleotide sequence ID" value="XM_004497494.1"/>
</dbReference>
<feature type="domain" description="Tf2-1-like SH3-like" evidence="1">
    <location>
        <begin position="70"/>
        <end position="133"/>
    </location>
</feature>
<dbReference type="GeneID" id="101490921"/>
<dbReference type="KEGG" id="cam:101490921"/>
<sequence length="207" mass="24034">MAPYEALYGRKCQTPLCWYQDGENLIVGPELVQQTTEKVRQIQERMRTAQSRQKSYADRHRRPLEFQEDEHVFLRVTPTTGVGRALKSKKLTPKFIGPYQILRRVGPVAYQIALPPNLANLHDVFHVSQLRKYIADPSHIIAPDDIQLKENFTFEVPPISIADRTTKHLRGKEIPLVKVIWNQTTGDATWELEEKIRELYPYLLETS</sequence>
<dbReference type="eggNOG" id="KOG0017">
    <property type="taxonomic scope" value="Eukaryota"/>
</dbReference>
<reference evidence="2" key="1">
    <citation type="journal article" date="2013" name="Nat. Biotechnol.">
        <title>Draft genome sequence of chickpea (Cicer arietinum) provides a resource for trait improvement.</title>
        <authorList>
            <person name="Varshney R.K."/>
            <person name="Song C."/>
            <person name="Saxena R.K."/>
            <person name="Azam S."/>
            <person name="Yu S."/>
            <person name="Sharpe A.G."/>
            <person name="Cannon S."/>
            <person name="Baek J."/>
            <person name="Rosen B.D."/>
            <person name="Tar'an B."/>
            <person name="Millan T."/>
            <person name="Zhang X."/>
            <person name="Ramsay L.D."/>
            <person name="Iwata A."/>
            <person name="Wang Y."/>
            <person name="Nelson W."/>
            <person name="Farmer A.D."/>
            <person name="Gaur P.M."/>
            <person name="Soderlund C."/>
            <person name="Penmetsa R.V."/>
            <person name="Xu C."/>
            <person name="Bharti A.K."/>
            <person name="He W."/>
            <person name="Winter P."/>
            <person name="Zhao S."/>
            <person name="Hane J.K."/>
            <person name="Carrasquilla-Garcia N."/>
            <person name="Condie J.A."/>
            <person name="Upadhyaya H.D."/>
            <person name="Luo M.C."/>
            <person name="Thudi M."/>
            <person name="Gowda C.L."/>
            <person name="Singh N.P."/>
            <person name="Lichtenzveig J."/>
            <person name="Gali K.K."/>
            <person name="Rubio J."/>
            <person name="Nadarajan N."/>
            <person name="Dolezel J."/>
            <person name="Bansal K.C."/>
            <person name="Xu X."/>
            <person name="Edwards D."/>
            <person name="Zhang G."/>
            <person name="Kahl G."/>
            <person name="Gil J."/>
            <person name="Singh K.B."/>
            <person name="Datta S.K."/>
            <person name="Jackson S.A."/>
            <person name="Wang J."/>
            <person name="Cook D.R."/>
        </authorList>
    </citation>
    <scope>NUCLEOTIDE SEQUENCE [LARGE SCALE GENOMIC DNA]</scope>
    <source>
        <strain evidence="2">cv. CDC Frontier</strain>
    </source>
</reference>
<protein>
    <submittedName>
        <fullName evidence="3">Uncharacterized protein LOC101490921</fullName>
    </submittedName>
</protein>
<dbReference type="OrthoDB" id="1723377at2759"/>
<proteinExistence type="predicted"/>
<gene>
    <name evidence="3" type="primary">LOC101490921</name>
</gene>
<dbReference type="Proteomes" id="UP000087171">
    <property type="component" value="Chromosome Ca4"/>
</dbReference>
<dbReference type="InterPro" id="IPR056924">
    <property type="entry name" value="SH3_Tf2-1"/>
</dbReference>
<accession>A0A1S2Y0Y7</accession>
<dbReference type="PANTHER" id="PTHR46148">
    <property type="entry name" value="CHROMO DOMAIN-CONTAINING PROTEIN"/>
    <property type="match status" value="1"/>
</dbReference>
<reference evidence="3" key="2">
    <citation type="submission" date="2025-08" db="UniProtKB">
        <authorList>
            <consortium name="RefSeq"/>
        </authorList>
    </citation>
    <scope>IDENTIFICATION</scope>
    <source>
        <tissue evidence="3">Etiolated seedlings</tissue>
    </source>
</reference>
<dbReference type="Pfam" id="PF24626">
    <property type="entry name" value="SH3_Tf2-1"/>
    <property type="match status" value="1"/>
</dbReference>
<dbReference type="PaxDb" id="3827-XP_004497551.1"/>
<dbReference type="PANTHER" id="PTHR46148:SF60">
    <property type="entry name" value="CHROMO DOMAIN-CONTAINING PROTEIN"/>
    <property type="match status" value="1"/>
</dbReference>
<evidence type="ECO:0000259" key="1">
    <source>
        <dbReference type="Pfam" id="PF24626"/>
    </source>
</evidence>
<dbReference type="STRING" id="3827.A0A1S2Y0Y7"/>
<dbReference type="AlphaFoldDB" id="A0A1S2Y0Y7"/>